<keyword evidence="8" id="KW-1185">Reference proteome</keyword>
<dbReference type="InterPro" id="IPR001343">
    <property type="entry name" value="Hemolysn_Ca-bd"/>
</dbReference>
<feature type="compositionally biased region" description="Basic and acidic residues" evidence="5">
    <location>
        <begin position="466"/>
        <end position="480"/>
    </location>
</feature>
<dbReference type="GO" id="GO:0005615">
    <property type="term" value="C:extracellular space"/>
    <property type="evidence" value="ECO:0007669"/>
    <property type="project" value="InterPro"/>
</dbReference>
<feature type="domain" description="Peptidase M10 serralysin C-terminal" evidence="6">
    <location>
        <begin position="489"/>
        <end position="594"/>
    </location>
</feature>
<keyword evidence="4" id="KW-0677">Repeat</keyword>
<evidence type="ECO:0000313" key="8">
    <source>
        <dbReference type="Proteomes" id="UP001193501"/>
    </source>
</evidence>
<evidence type="ECO:0000313" key="7">
    <source>
        <dbReference type="EMBL" id="NBZ88785.1"/>
    </source>
</evidence>
<feature type="region of interest" description="Disordered" evidence="5">
    <location>
        <begin position="463"/>
        <end position="486"/>
    </location>
</feature>
<dbReference type="InterPro" id="IPR013858">
    <property type="entry name" value="Peptidase_M10B_C"/>
</dbReference>
<protein>
    <recommendedName>
        <fullName evidence="6">Peptidase M10 serralysin C-terminal domain-containing protein</fullName>
    </recommendedName>
</protein>
<gene>
    <name evidence="7" type="ORF">GV832_14425</name>
</gene>
<dbReference type="Pfam" id="PF00353">
    <property type="entry name" value="HemolysinCabind"/>
    <property type="match status" value="7"/>
</dbReference>
<comment type="subcellular location">
    <subcellularLocation>
        <location evidence="2">Secreted</location>
    </subcellularLocation>
</comment>
<evidence type="ECO:0000256" key="2">
    <source>
        <dbReference type="ARBA" id="ARBA00004613"/>
    </source>
</evidence>
<evidence type="ECO:0000256" key="5">
    <source>
        <dbReference type="SAM" id="MobiDB-lite"/>
    </source>
</evidence>
<dbReference type="SUPFAM" id="SSF51120">
    <property type="entry name" value="beta-Roll"/>
    <property type="match status" value="4"/>
</dbReference>
<accession>A0AAE4YFN2</accession>
<dbReference type="EMBL" id="JAABNR010000013">
    <property type="protein sequence ID" value="NBZ88785.1"/>
    <property type="molecule type" value="Genomic_DNA"/>
</dbReference>
<dbReference type="Pfam" id="PF08548">
    <property type="entry name" value="Peptidase_M10_C"/>
    <property type="match status" value="1"/>
</dbReference>
<dbReference type="AlphaFoldDB" id="A0AAE4YFN2"/>
<dbReference type="Proteomes" id="UP001193501">
    <property type="component" value="Unassembled WGS sequence"/>
</dbReference>
<dbReference type="InterPro" id="IPR018511">
    <property type="entry name" value="Hemolysin-typ_Ca-bd_CS"/>
</dbReference>
<dbReference type="GO" id="GO:0005509">
    <property type="term" value="F:calcium ion binding"/>
    <property type="evidence" value="ECO:0007669"/>
    <property type="project" value="InterPro"/>
</dbReference>
<keyword evidence="3" id="KW-0964">Secreted</keyword>
<dbReference type="PROSITE" id="PS00330">
    <property type="entry name" value="HEMOLYSIN_CALCIUM"/>
    <property type="match status" value="3"/>
</dbReference>
<dbReference type="PANTHER" id="PTHR38340">
    <property type="entry name" value="S-LAYER PROTEIN"/>
    <property type="match status" value="1"/>
</dbReference>
<dbReference type="PANTHER" id="PTHR38340:SF1">
    <property type="entry name" value="S-LAYER PROTEIN"/>
    <property type="match status" value="1"/>
</dbReference>
<sequence>MTRSKSQLSPVKANGGLAQPLAEPTVIVVTTPGQTTYGSALNEVFQGTSGDDQIVGLGGADRIEGGAGNDKLHGNRLGLDFFDDPFADSLYGGLGDDLLVGDRGDVIDGGAGRDLFQSTFRASVMPALSLSLSQDSWIRFGGAQSIRLVGIEVIEMTGSSGADTITAGAGNDTFLGRGGADVVALGGGNDLFEGDFQAAFVADGGAGNDRIDIYGIVADVTATSIGGVSVTSGGVTRMAQNFESLGLYFGLVNVTFTGGASHDLLVGGAETSRHVIDMGAGDDRVQITGQARIDLGYGHDTATLTGSGRVVGGYGNDSLWGNGDGGKTLLGGIGNDDLFLSQGSGALYGGTGNDTLSASAGIAAGAILDGGAGIDTVFLAGPSPVTGSFVGADYVSGSLRFTTVERVHLSGSAGADSVSGGAYGDLLAGEGLFPSGATDADTLSGMGGDDTILGGAGRDVLTGGEGADRIEGGSEGDRLQGDAGNDTLTGGTGIDTLIGGAGADVFAFAATERLSMGAGDVISDFAQGVDRIDLTALGPMTFIGAGTFTGRTGELRGFVQGGVTYLRGDMDGNGTADLAIVLTGAFTLTVGDFIL</sequence>
<evidence type="ECO:0000256" key="3">
    <source>
        <dbReference type="ARBA" id="ARBA00022525"/>
    </source>
</evidence>
<comment type="caution">
    <text evidence="7">The sequence shown here is derived from an EMBL/GenBank/DDBJ whole genome shotgun (WGS) entry which is preliminary data.</text>
</comment>
<dbReference type="InterPro" id="IPR050557">
    <property type="entry name" value="RTX_toxin/Mannuronan_C5-epim"/>
</dbReference>
<dbReference type="Gene3D" id="2.150.10.10">
    <property type="entry name" value="Serralysin-like metalloprotease, C-terminal"/>
    <property type="match status" value="4"/>
</dbReference>
<reference evidence="7" key="1">
    <citation type="submission" date="2020-01" db="EMBL/GenBank/DDBJ databases">
        <authorList>
            <person name="Chen W.-M."/>
        </authorList>
    </citation>
    <scope>NUCLEOTIDE SEQUENCE</scope>
    <source>
        <strain evidence="7">CYK-10</strain>
    </source>
</reference>
<organism evidence="7 8">
    <name type="scientific">Stagnihabitans tardus</name>
    <dbReference type="NCBI Taxonomy" id="2699202"/>
    <lineage>
        <taxon>Bacteria</taxon>
        <taxon>Pseudomonadati</taxon>
        <taxon>Pseudomonadota</taxon>
        <taxon>Alphaproteobacteria</taxon>
        <taxon>Rhodobacterales</taxon>
        <taxon>Paracoccaceae</taxon>
        <taxon>Stagnihabitans</taxon>
    </lineage>
</organism>
<evidence type="ECO:0000256" key="1">
    <source>
        <dbReference type="ARBA" id="ARBA00001913"/>
    </source>
</evidence>
<dbReference type="PRINTS" id="PR00313">
    <property type="entry name" value="CABNDNGRPT"/>
</dbReference>
<comment type="cofactor">
    <cofactor evidence="1">
        <name>Ca(2+)</name>
        <dbReference type="ChEBI" id="CHEBI:29108"/>
    </cofactor>
</comment>
<dbReference type="InterPro" id="IPR011049">
    <property type="entry name" value="Serralysin-like_metalloprot_C"/>
</dbReference>
<dbReference type="RefSeq" id="WP_168775597.1">
    <property type="nucleotide sequence ID" value="NZ_JAABNR010000013.1"/>
</dbReference>
<proteinExistence type="predicted"/>
<evidence type="ECO:0000259" key="6">
    <source>
        <dbReference type="Pfam" id="PF08548"/>
    </source>
</evidence>
<name>A0AAE4YFN2_9RHOB</name>
<evidence type="ECO:0000256" key="4">
    <source>
        <dbReference type="ARBA" id="ARBA00022737"/>
    </source>
</evidence>